<protein>
    <submittedName>
        <fullName evidence="1">Uncharacterized protein</fullName>
    </submittedName>
</protein>
<reference evidence="1" key="1">
    <citation type="submission" date="2021-01" db="EMBL/GenBank/DDBJ databases">
        <authorList>
            <person name="Sun Q."/>
        </authorList>
    </citation>
    <scope>NUCLEOTIDE SEQUENCE</scope>
    <source>
        <strain evidence="1">YIM B02566</strain>
    </source>
</reference>
<dbReference type="Proteomes" id="UP000616151">
    <property type="component" value="Unassembled WGS sequence"/>
</dbReference>
<evidence type="ECO:0000313" key="1">
    <source>
        <dbReference type="EMBL" id="MBK1869949.1"/>
    </source>
</evidence>
<accession>A0ACC5RBD0</accession>
<comment type="caution">
    <text evidence="1">The sequence shown here is derived from an EMBL/GenBank/DDBJ whole genome shotgun (WGS) entry which is preliminary data.</text>
</comment>
<organism evidence="1 2">
    <name type="scientific">Taklimakanibacter albus</name>
    <dbReference type="NCBI Taxonomy" id="2800327"/>
    <lineage>
        <taxon>Bacteria</taxon>
        <taxon>Pseudomonadati</taxon>
        <taxon>Pseudomonadota</taxon>
        <taxon>Alphaproteobacteria</taxon>
        <taxon>Hyphomicrobiales</taxon>
        <taxon>Aestuariivirgaceae</taxon>
        <taxon>Taklimakanibacter</taxon>
    </lineage>
</organism>
<dbReference type="EMBL" id="JAENHL010000008">
    <property type="protein sequence ID" value="MBK1869949.1"/>
    <property type="molecule type" value="Genomic_DNA"/>
</dbReference>
<proteinExistence type="predicted"/>
<sequence length="124" mass="13879">MEILDIKEGFPDIGDHMMHNHIDYLSSGSVMLWFHRLEPDLTALINVHVYLLEASMKSADVELDPFFPNIDTFSIERQAVLGRSKNLLNIAFTKGHISFLFERAFHVTSARPGPGAPRTITGAA</sequence>
<evidence type="ECO:0000313" key="2">
    <source>
        <dbReference type="Proteomes" id="UP000616151"/>
    </source>
</evidence>
<name>A0ACC5RBD0_9HYPH</name>
<keyword evidence="2" id="KW-1185">Reference proteome</keyword>
<gene>
    <name evidence="1" type="ORF">JHL16_26530</name>
</gene>